<dbReference type="Proteomes" id="UP001155241">
    <property type="component" value="Unassembled WGS sequence"/>
</dbReference>
<comment type="caution">
    <text evidence="3">The sequence shown here is derived from an EMBL/GenBank/DDBJ whole genome shotgun (WGS) entry which is preliminary data.</text>
</comment>
<feature type="compositionally biased region" description="Polar residues" evidence="1">
    <location>
        <begin position="41"/>
        <end position="53"/>
    </location>
</feature>
<dbReference type="EMBL" id="JAMXLR010000092">
    <property type="protein sequence ID" value="MCO6047451.1"/>
    <property type="molecule type" value="Genomic_DNA"/>
</dbReference>
<dbReference type="RefSeq" id="WP_252855561.1">
    <property type="nucleotide sequence ID" value="NZ_JAMXLR010000092.1"/>
</dbReference>
<evidence type="ECO:0000313" key="3">
    <source>
        <dbReference type="EMBL" id="MCO6047451.1"/>
    </source>
</evidence>
<feature type="compositionally biased region" description="Polar residues" evidence="1">
    <location>
        <begin position="267"/>
        <end position="292"/>
    </location>
</feature>
<dbReference type="SUPFAM" id="SSF110296">
    <property type="entry name" value="Oligoxyloglucan reducing end-specific cellobiohydrolase"/>
    <property type="match status" value="1"/>
</dbReference>
<name>A0A9X2FIR2_9BACT</name>
<feature type="compositionally biased region" description="Low complexity" evidence="1">
    <location>
        <begin position="319"/>
        <end position="337"/>
    </location>
</feature>
<feature type="signal peptide" evidence="2">
    <location>
        <begin position="1"/>
        <end position="21"/>
    </location>
</feature>
<evidence type="ECO:0008006" key="5">
    <source>
        <dbReference type="Google" id="ProtNLM"/>
    </source>
</evidence>
<reference evidence="3" key="1">
    <citation type="submission" date="2022-06" db="EMBL/GenBank/DDBJ databases">
        <title>Aeoliella straminimaris, a novel planctomycete from sediments.</title>
        <authorList>
            <person name="Vitorino I.R."/>
            <person name="Lage O.M."/>
        </authorList>
    </citation>
    <scope>NUCLEOTIDE SEQUENCE</scope>
    <source>
        <strain evidence="3">ICT_H6.2</strain>
    </source>
</reference>
<proteinExistence type="predicted"/>
<feature type="region of interest" description="Disordered" evidence="1">
    <location>
        <begin position="255"/>
        <end position="396"/>
    </location>
</feature>
<sequence length="673" mass="70505">MRHIDRWTVLAALAVAFGATAAQGQSPFPSSPPPAVQPGFSQSTGSQPAMIQSPYVTQPPAKAAQLPEPVYWSQQVFLIPYKWDSGSTATGASAVKLFLSQDAGATWSEIVSDAKPEVQFFNYHAPGDGEYLFAVQTIDAEGRAWPAGPHQAELRVIVDTNNPTVSMLSAQLSASGNVAAAWQASDVNLDTKQATLEYRTPSDSRWQRVPGGSLKVPAVGHAQGEATWQVPQGTEVVWVRLGVRDLAGNVREAGAEARVGATPGAQLASSANRLSPVQTPTTRPASNATGSVGSAPANGAFHSLSQAPTGPPSAPGSLGWSATGNSSNNTWGSGSAATTPPPAIQNWPSDGASPVPLGSPRSAEVRRLTPPPASIASTSAGTAAVPGGDTPRNAANEAYTSPFRLPQSGTNFPQLRTASAQPFQDRVASPGTGSLQAPELHRLPSLANEPQPTAGFTGAAGQPGTAEFQYLNSLDFEIGYDVDTAGTYGVTRVELWATPDGGNSWRRLSVDTDNRSPILATVPAPGDYGLKIVVETAGGIDPVRPRPGDRPEMFVRIDTTPPVAHLTSIRQGTAAQADQLLIEWQRPESTSADEKATLQYSSTPTGPWATAASNLPNNGHYSWRLGRHLPQTFYVRIEIRDTAGNVASDQTQVPVTISLPTPSGRLGSVRALQ</sequence>
<feature type="chain" id="PRO_5040984360" description="Ser-Thr-rich glycosyl-phosphatidyl-inositol-anchored membrane family protein" evidence="2">
    <location>
        <begin position="22"/>
        <end position="673"/>
    </location>
</feature>
<keyword evidence="2" id="KW-0732">Signal</keyword>
<feature type="compositionally biased region" description="Low complexity" evidence="1">
    <location>
        <begin position="374"/>
        <end position="384"/>
    </location>
</feature>
<accession>A0A9X2FIR2</accession>
<protein>
    <recommendedName>
        <fullName evidence="5">Ser-Thr-rich glycosyl-phosphatidyl-inositol-anchored membrane family protein</fullName>
    </recommendedName>
</protein>
<evidence type="ECO:0000256" key="1">
    <source>
        <dbReference type="SAM" id="MobiDB-lite"/>
    </source>
</evidence>
<feature type="region of interest" description="Disordered" evidence="1">
    <location>
        <begin position="24"/>
        <end position="53"/>
    </location>
</feature>
<dbReference type="AlphaFoldDB" id="A0A9X2FIR2"/>
<evidence type="ECO:0000313" key="4">
    <source>
        <dbReference type="Proteomes" id="UP001155241"/>
    </source>
</evidence>
<gene>
    <name evidence="3" type="ORF">NG895_26405</name>
</gene>
<organism evidence="3 4">
    <name type="scientific">Aeoliella straminimaris</name>
    <dbReference type="NCBI Taxonomy" id="2954799"/>
    <lineage>
        <taxon>Bacteria</taxon>
        <taxon>Pseudomonadati</taxon>
        <taxon>Planctomycetota</taxon>
        <taxon>Planctomycetia</taxon>
        <taxon>Pirellulales</taxon>
        <taxon>Lacipirellulaceae</taxon>
        <taxon>Aeoliella</taxon>
    </lineage>
</organism>
<keyword evidence="4" id="KW-1185">Reference proteome</keyword>
<evidence type="ECO:0000256" key="2">
    <source>
        <dbReference type="SAM" id="SignalP"/>
    </source>
</evidence>